<name>A0ABU3IBT0_9ACTO</name>
<evidence type="ECO:0000256" key="6">
    <source>
        <dbReference type="SAM" id="SignalP"/>
    </source>
</evidence>
<proteinExistence type="predicted"/>
<sequence length="432" mass="46431">MRSIAKKLVALACAGGLTLGMTACTGGSSTSNEGGGEKNAAAGEVDGDITLQTWSLKNDKFTPYFEKLVKDFEKENPKVKVKWMDQPGDGYEDKLLQQANADELPDVVNIPPEFGLPLAKAGKLMDLKSAENNDLDKYVKGGVEAYQYPGVEGSYGYPWYLGVSFNYWNKDLLKKAGIDKAPANEEEFLADAQKAAEKGVAMVSQAPSIGTLSARGVKVWDPDARKFTFNSEDGVKIVEEYAKLYQAGAIPAELITAVDKGNIGNEAFYKETLAGIQSTPSFADDVVTNAPSLEGKVEVTEPWETPQLLVQGVAVAKNSKHPAAALALAKYLTNNENQVAFVKIAKGFMPGTQEGNKDAASLRDGSETDLMKQALDVSGKTVQRAELLTPVEMSDEMKTAVLQEIALALQGNKTPKEALDSAVQKCNAMIEQ</sequence>
<dbReference type="PROSITE" id="PS51257">
    <property type="entry name" value="PROKAR_LIPOPROTEIN"/>
    <property type="match status" value="1"/>
</dbReference>
<dbReference type="Proteomes" id="UP001247542">
    <property type="component" value="Unassembled WGS sequence"/>
</dbReference>
<reference evidence="7 8" key="1">
    <citation type="submission" date="2023-06" db="EMBL/GenBank/DDBJ databases">
        <title>Draft genome sequence of Gleimia hominis type strain CCUG 57540T.</title>
        <authorList>
            <person name="Salva-Serra F."/>
            <person name="Cardew S."/>
            <person name="Jensie Markopoulos S."/>
            <person name="Ohlen M."/>
            <person name="Inganas E."/>
            <person name="Svensson-Stadler L."/>
            <person name="Moore E.R.B."/>
        </authorList>
    </citation>
    <scope>NUCLEOTIDE SEQUENCE [LARGE SCALE GENOMIC DNA]</scope>
    <source>
        <strain evidence="7 8">CCUG 57540</strain>
    </source>
</reference>
<keyword evidence="1" id="KW-1003">Cell membrane</keyword>
<comment type="caution">
    <text evidence="7">The sequence shown here is derived from an EMBL/GenBank/DDBJ whole genome shotgun (WGS) entry which is preliminary data.</text>
</comment>
<keyword evidence="4" id="KW-0564">Palmitate</keyword>
<evidence type="ECO:0000256" key="5">
    <source>
        <dbReference type="ARBA" id="ARBA00023288"/>
    </source>
</evidence>
<keyword evidence="3" id="KW-0472">Membrane</keyword>
<dbReference type="PANTHER" id="PTHR43649:SF33">
    <property type="entry name" value="POLYGALACTURONAN_RHAMNOGALACTURONAN-BINDING PROTEIN YTCQ"/>
    <property type="match status" value="1"/>
</dbReference>
<evidence type="ECO:0000313" key="8">
    <source>
        <dbReference type="Proteomes" id="UP001247542"/>
    </source>
</evidence>
<evidence type="ECO:0000256" key="4">
    <source>
        <dbReference type="ARBA" id="ARBA00023139"/>
    </source>
</evidence>
<protein>
    <submittedName>
        <fullName evidence="7">Extracellular solute-binding protein</fullName>
    </submittedName>
</protein>
<evidence type="ECO:0000256" key="3">
    <source>
        <dbReference type="ARBA" id="ARBA00023136"/>
    </source>
</evidence>
<organism evidence="7 8">
    <name type="scientific">Gleimia hominis</name>
    <dbReference type="NCBI Taxonomy" id="595468"/>
    <lineage>
        <taxon>Bacteria</taxon>
        <taxon>Bacillati</taxon>
        <taxon>Actinomycetota</taxon>
        <taxon>Actinomycetes</taxon>
        <taxon>Actinomycetales</taxon>
        <taxon>Actinomycetaceae</taxon>
        <taxon>Gleimia</taxon>
    </lineage>
</organism>
<keyword evidence="5" id="KW-0449">Lipoprotein</keyword>
<dbReference type="InterPro" id="IPR006059">
    <property type="entry name" value="SBP"/>
</dbReference>
<dbReference type="RefSeq" id="WP_313271756.1">
    <property type="nucleotide sequence ID" value="NZ_JASXSX010000001.1"/>
</dbReference>
<accession>A0ABU3IBT0</accession>
<keyword evidence="2 6" id="KW-0732">Signal</keyword>
<keyword evidence="8" id="KW-1185">Reference proteome</keyword>
<dbReference type="EMBL" id="JASXSX010000001">
    <property type="protein sequence ID" value="MDT3766670.1"/>
    <property type="molecule type" value="Genomic_DNA"/>
</dbReference>
<feature type="signal peptide" evidence="6">
    <location>
        <begin position="1"/>
        <end position="23"/>
    </location>
</feature>
<evidence type="ECO:0000256" key="2">
    <source>
        <dbReference type="ARBA" id="ARBA00022729"/>
    </source>
</evidence>
<dbReference type="Pfam" id="PF01547">
    <property type="entry name" value="SBP_bac_1"/>
    <property type="match status" value="1"/>
</dbReference>
<feature type="chain" id="PRO_5046393083" evidence="6">
    <location>
        <begin position="24"/>
        <end position="432"/>
    </location>
</feature>
<dbReference type="Gene3D" id="3.40.190.10">
    <property type="entry name" value="Periplasmic binding protein-like II"/>
    <property type="match status" value="1"/>
</dbReference>
<dbReference type="InterPro" id="IPR050490">
    <property type="entry name" value="Bact_solute-bd_prot1"/>
</dbReference>
<evidence type="ECO:0000313" key="7">
    <source>
        <dbReference type="EMBL" id="MDT3766670.1"/>
    </source>
</evidence>
<dbReference type="PANTHER" id="PTHR43649">
    <property type="entry name" value="ARABINOSE-BINDING PROTEIN-RELATED"/>
    <property type="match status" value="1"/>
</dbReference>
<evidence type="ECO:0000256" key="1">
    <source>
        <dbReference type="ARBA" id="ARBA00022475"/>
    </source>
</evidence>
<gene>
    <name evidence="7" type="ORF">QS713_01125</name>
</gene>
<dbReference type="SUPFAM" id="SSF53850">
    <property type="entry name" value="Periplasmic binding protein-like II"/>
    <property type="match status" value="1"/>
</dbReference>